<evidence type="ECO:0000313" key="2">
    <source>
        <dbReference type="EMBL" id="CAJ1389569.1"/>
    </source>
</evidence>
<protein>
    <submittedName>
        <fullName evidence="2">Uncharacterized protein</fullName>
    </submittedName>
</protein>
<sequence length="228" mass="23441">MNSRPSSSSRLGHTSPPLARAGATGATSPPWAAASLGSCGHTSPPFRPGVASPGRPGALSPPRLIRAPDASSRASLESGALGSGLGASYSIQSLLSTDSGPAARLPPKSHGAALGQVLQAPVAPQLPALVPPLPRASAPGIVAASGVPPAPLFGRMLRPDVRAEEAAPPVVAKPMWIIEEVIDFDAAEEDEEASGGLEQMCQPKMFRSDLLEGCFFWNCTEDEIRVKD</sequence>
<feature type="compositionally biased region" description="Low complexity" evidence="1">
    <location>
        <begin position="70"/>
        <end position="79"/>
    </location>
</feature>
<evidence type="ECO:0000313" key="3">
    <source>
        <dbReference type="Proteomes" id="UP001178507"/>
    </source>
</evidence>
<accession>A0AA36MX16</accession>
<keyword evidence="3" id="KW-1185">Reference proteome</keyword>
<dbReference type="EMBL" id="CAUJNA010001890">
    <property type="protein sequence ID" value="CAJ1389569.1"/>
    <property type="molecule type" value="Genomic_DNA"/>
</dbReference>
<feature type="compositionally biased region" description="Polar residues" evidence="1">
    <location>
        <begin position="1"/>
        <end position="12"/>
    </location>
</feature>
<dbReference type="AlphaFoldDB" id="A0AA36MX16"/>
<organism evidence="2 3">
    <name type="scientific">Effrenium voratum</name>
    <dbReference type="NCBI Taxonomy" id="2562239"/>
    <lineage>
        <taxon>Eukaryota</taxon>
        <taxon>Sar</taxon>
        <taxon>Alveolata</taxon>
        <taxon>Dinophyceae</taxon>
        <taxon>Suessiales</taxon>
        <taxon>Symbiodiniaceae</taxon>
        <taxon>Effrenium</taxon>
    </lineage>
</organism>
<proteinExistence type="predicted"/>
<feature type="region of interest" description="Disordered" evidence="1">
    <location>
        <begin position="1"/>
        <end position="79"/>
    </location>
</feature>
<reference evidence="2" key="1">
    <citation type="submission" date="2023-08" db="EMBL/GenBank/DDBJ databases">
        <authorList>
            <person name="Chen Y."/>
            <person name="Shah S."/>
            <person name="Dougan E. K."/>
            <person name="Thang M."/>
            <person name="Chan C."/>
        </authorList>
    </citation>
    <scope>NUCLEOTIDE SEQUENCE</scope>
</reference>
<evidence type="ECO:0000256" key="1">
    <source>
        <dbReference type="SAM" id="MobiDB-lite"/>
    </source>
</evidence>
<comment type="caution">
    <text evidence="2">The sequence shown here is derived from an EMBL/GenBank/DDBJ whole genome shotgun (WGS) entry which is preliminary data.</text>
</comment>
<name>A0AA36MX16_9DINO</name>
<dbReference type="Proteomes" id="UP001178507">
    <property type="component" value="Unassembled WGS sequence"/>
</dbReference>
<gene>
    <name evidence="2" type="ORF">EVOR1521_LOCUS15157</name>
</gene>